<evidence type="ECO:0000256" key="2">
    <source>
        <dbReference type="SAM" id="MobiDB-lite"/>
    </source>
</evidence>
<organism evidence="4 5">
    <name type="scientific">Nonomuraea thailandensis</name>
    <dbReference type="NCBI Taxonomy" id="1188745"/>
    <lineage>
        <taxon>Bacteria</taxon>
        <taxon>Bacillati</taxon>
        <taxon>Actinomycetota</taxon>
        <taxon>Actinomycetes</taxon>
        <taxon>Streptosporangiales</taxon>
        <taxon>Streptosporangiaceae</taxon>
        <taxon>Nonomuraea</taxon>
    </lineage>
</organism>
<evidence type="ECO:0000256" key="1">
    <source>
        <dbReference type="ARBA" id="ARBA00022801"/>
    </source>
</evidence>
<dbReference type="InterPro" id="IPR049492">
    <property type="entry name" value="BD-FAE-like_dom"/>
</dbReference>
<keyword evidence="1" id="KW-0378">Hydrolase</keyword>
<feature type="domain" description="BD-FAE-like" evidence="3">
    <location>
        <begin position="130"/>
        <end position="198"/>
    </location>
</feature>
<sequence length="434" mass="44068">MCDVLVIVGPGVVADAGLLGEIARREFAVLGVRGRLVHARDTAHVRSLMREEAVVVVVPAPGSEATTLIRQPPGAGVVVPVDLDRVEGARHIHGRGIAGLAWGIRHAVHRARHPDVRRIAYGPSPEQWGDLYLPQSEDRVPVVALIHGGYWRSIWAADLMEALCADLAGRGFAVWNLEYRRPDLHGWAATTHDIATGLAALEEIGPATASGPVIAAGQGDGPAAARESAVAAGQGGGSGTAPGAAGQGGGSGTAPGAAGQVTRRQPALDLDRIAVAGHSAGAQLALRAVADGARVALAVSLAGVLDLAEADRRWLSHGAVASALGHGDAPGHGDATGDGGVPGGGRAPGDALSGSGLRASSPLLRLPLGVPQLVVQGGGDDVNLVDFSRRYTAAARRAGDEVTYLELPGDHQDVITPGTPIWQATAQAITAALT</sequence>
<dbReference type="SUPFAM" id="SSF53474">
    <property type="entry name" value="alpha/beta-Hydrolases"/>
    <property type="match status" value="1"/>
</dbReference>
<accession>A0A9X2GHR4</accession>
<dbReference type="RefSeq" id="WP_253741618.1">
    <property type="nucleotide sequence ID" value="NZ_BAABKA010000056.1"/>
</dbReference>
<protein>
    <submittedName>
        <fullName evidence="4">Acetyl esterase/lipase</fullName>
    </submittedName>
</protein>
<dbReference type="Proteomes" id="UP001139648">
    <property type="component" value="Unassembled WGS sequence"/>
</dbReference>
<feature type="region of interest" description="Disordered" evidence="2">
    <location>
        <begin position="225"/>
        <end position="261"/>
    </location>
</feature>
<dbReference type="Pfam" id="PF20434">
    <property type="entry name" value="BD-FAE"/>
    <property type="match status" value="1"/>
</dbReference>
<proteinExistence type="predicted"/>
<comment type="caution">
    <text evidence="4">The sequence shown here is derived from an EMBL/GenBank/DDBJ whole genome shotgun (WGS) entry which is preliminary data.</text>
</comment>
<reference evidence="4" key="1">
    <citation type="submission" date="2022-06" db="EMBL/GenBank/DDBJ databases">
        <title>Sequencing the genomes of 1000 actinobacteria strains.</title>
        <authorList>
            <person name="Klenk H.-P."/>
        </authorList>
    </citation>
    <scope>NUCLEOTIDE SEQUENCE</scope>
    <source>
        <strain evidence="4">DSM 46694</strain>
    </source>
</reference>
<dbReference type="PANTHER" id="PTHR48081:SF33">
    <property type="entry name" value="KYNURENINE FORMAMIDASE"/>
    <property type="match status" value="1"/>
</dbReference>
<evidence type="ECO:0000313" key="5">
    <source>
        <dbReference type="Proteomes" id="UP001139648"/>
    </source>
</evidence>
<name>A0A9X2GHR4_9ACTN</name>
<gene>
    <name evidence="4" type="ORF">HD597_001968</name>
</gene>
<evidence type="ECO:0000259" key="3">
    <source>
        <dbReference type="Pfam" id="PF20434"/>
    </source>
</evidence>
<feature type="compositionally biased region" description="Gly residues" evidence="2">
    <location>
        <begin position="233"/>
        <end position="253"/>
    </location>
</feature>
<dbReference type="InterPro" id="IPR050300">
    <property type="entry name" value="GDXG_lipolytic_enzyme"/>
</dbReference>
<dbReference type="EMBL" id="JAMZEB010000002">
    <property type="protein sequence ID" value="MCP2354948.1"/>
    <property type="molecule type" value="Genomic_DNA"/>
</dbReference>
<feature type="compositionally biased region" description="Gly residues" evidence="2">
    <location>
        <begin position="328"/>
        <end position="347"/>
    </location>
</feature>
<keyword evidence="5" id="KW-1185">Reference proteome</keyword>
<dbReference type="Gene3D" id="3.40.50.1820">
    <property type="entry name" value="alpha/beta hydrolase"/>
    <property type="match status" value="1"/>
</dbReference>
<dbReference type="GO" id="GO:0016787">
    <property type="term" value="F:hydrolase activity"/>
    <property type="evidence" value="ECO:0007669"/>
    <property type="project" value="UniProtKB-KW"/>
</dbReference>
<dbReference type="AlphaFoldDB" id="A0A9X2GHR4"/>
<dbReference type="InterPro" id="IPR029058">
    <property type="entry name" value="AB_hydrolase_fold"/>
</dbReference>
<dbReference type="PANTHER" id="PTHR48081">
    <property type="entry name" value="AB HYDROLASE SUPERFAMILY PROTEIN C4A8.06C"/>
    <property type="match status" value="1"/>
</dbReference>
<evidence type="ECO:0000313" key="4">
    <source>
        <dbReference type="EMBL" id="MCP2354948.1"/>
    </source>
</evidence>
<feature type="region of interest" description="Disordered" evidence="2">
    <location>
        <begin position="325"/>
        <end position="354"/>
    </location>
</feature>